<dbReference type="PROSITE" id="PS50088">
    <property type="entry name" value="ANK_REPEAT"/>
    <property type="match status" value="4"/>
</dbReference>
<dbReference type="InterPro" id="IPR036770">
    <property type="entry name" value="Ankyrin_rpt-contain_sf"/>
</dbReference>
<keyword evidence="2 3" id="KW-0040">ANK repeat</keyword>
<keyword evidence="1" id="KW-0677">Repeat</keyword>
<feature type="coiled-coil region" evidence="4">
    <location>
        <begin position="713"/>
        <end position="740"/>
    </location>
</feature>
<dbReference type="Gene3D" id="1.25.40.20">
    <property type="entry name" value="Ankyrin repeat-containing domain"/>
    <property type="match status" value="5"/>
</dbReference>
<dbReference type="STRING" id="1754190.A0A1Y2DFM1"/>
<evidence type="ECO:0000313" key="6">
    <source>
        <dbReference type="Proteomes" id="UP000193920"/>
    </source>
</evidence>
<dbReference type="EMBL" id="MCOG01000068">
    <property type="protein sequence ID" value="ORY57936.1"/>
    <property type="molecule type" value="Genomic_DNA"/>
</dbReference>
<evidence type="ECO:0000256" key="4">
    <source>
        <dbReference type="SAM" id="Coils"/>
    </source>
</evidence>
<dbReference type="Pfam" id="PF12796">
    <property type="entry name" value="Ank_2"/>
    <property type="match status" value="3"/>
</dbReference>
<feature type="repeat" description="ANK" evidence="3">
    <location>
        <begin position="123"/>
        <end position="155"/>
    </location>
</feature>
<protein>
    <submittedName>
        <fullName evidence="5">Ankyrin</fullName>
    </submittedName>
</protein>
<dbReference type="AlphaFoldDB" id="A0A1Y2DFM1"/>
<dbReference type="PROSITE" id="PS50297">
    <property type="entry name" value="ANK_REP_REGION"/>
    <property type="match status" value="2"/>
</dbReference>
<feature type="repeat" description="ANK" evidence="3">
    <location>
        <begin position="952"/>
        <end position="984"/>
    </location>
</feature>
<evidence type="ECO:0000256" key="3">
    <source>
        <dbReference type="PROSITE-ProRule" id="PRU00023"/>
    </source>
</evidence>
<reference evidence="5 6" key="1">
    <citation type="submission" date="2016-08" db="EMBL/GenBank/DDBJ databases">
        <title>A Parts List for Fungal Cellulosomes Revealed by Comparative Genomics.</title>
        <authorList>
            <consortium name="DOE Joint Genome Institute"/>
            <person name="Haitjema C.H."/>
            <person name="Gilmore S.P."/>
            <person name="Henske J.K."/>
            <person name="Solomon K.V."/>
            <person name="De Groot R."/>
            <person name="Kuo A."/>
            <person name="Mondo S.J."/>
            <person name="Salamov A.A."/>
            <person name="Labutti K."/>
            <person name="Zhao Z."/>
            <person name="Chiniquy J."/>
            <person name="Barry K."/>
            <person name="Brewer H.M."/>
            <person name="Purvine S.O."/>
            <person name="Wright A.T."/>
            <person name="Boxma B."/>
            <person name="Van Alen T."/>
            <person name="Hackstein J.H."/>
            <person name="Baker S.E."/>
            <person name="Grigoriev I.V."/>
            <person name="O'Malley M.A."/>
        </authorList>
    </citation>
    <scope>NUCLEOTIDE SEQUENCE [LARGE SCALE GENOMIC DNA]</scope>
    <source>
        <strain evidence="5 6">G1</strain>
    </source>
</reference>
<keyword evidence="6" id="KW-1185">Reference proteome</keyword>
<dbReference type="OrthoDB" id="439236at2759"/>
<evidence type="ECO:0000256" key="2">
    <source>
        <dbReference type="ARBA" id="ARBA00023043"/>
    </source>
</evidence>
<organism evidence="5 6">
    <name type="scientific">Neocallimastix californiae</name>
    <dbReference type="NCBI Taxonomy" id="1754190"/>
    <lineage>
        <taxon>Eukaryota</taxon>
        <taxon>Fungi</taxon>
        <taxon>Fungi incertae sedis</taxon>
        <taxon>Chytridiomycota</taxon>
        <taxon>Chytridiomycota incertae sedis</taxon>
        <taxon>Neocallimastigomycetes</taxon>
        <taxon>Neocallimastigales</taxon>
        <taxon>Neocallimastigaceae</taxon>
        <taxon>Neocallimastix</taxon>
    </lineage>
</organism>
<comment type="caution">
    <text evidence="5">The sequence shown here is derived from an EMBL/GenBank/DDBJ whole genome shotgun (WGS) entry which is preliminary data.</text>
</comment>
<dbReference type="PANTHER" id="PTHR24198">
    <property type="entry name" value="ANKYRIN REPEAT AND PROTEIN KINASE DOMAIN-CONTAINING PROTEIN"/>
    <property type="match status" value="1"/>
</dbReference>
<dbReference type="InterPro" id="IPR002110">
    <property type="entry name" value="Ankyrin_rpt"/>
</dbReference>
<gene>
    <name evidence="5" type="ORF">LY90DRAFT_669079</name>
</gene>
<accession>A0A1Y2DFM1</accession>
<feature type="repeat" description="ANK" evidence="3">
    <location>
        <begin position="1058"/>
        <end position="1092"/>
    </location>
</feature>
<dbReference type="SMART" id="SM00248">
    <property type="entry name" value="ANK"/>
    <property type="match status" value="15"/>
</dbReference>
<name>A0A1Y2DFM1_9FUNG</name>
<evidence type="ECO:0000313" key="5">
    <source>
        <dbReference type="EMBL" id="ORY57936.1"/>
    </source>
</evidence>
<dbReference type="Proteomes" id="UP000193920">
    <property type="component" value="Unassembled WGS sequence"/>
</dbReference>
<evidence type="ECO:0000256" key="1">
    <source>
        <dbReference type="ARBA" id="ARBA00022737"/>
    </source>
</evidence>
<dbReference type="PANTHER" id="PTHR24198:SF165">
    <property type="entry name" value="ANKYRIN REPEAT-CONTAINING PROTEIN-RELATED"/>
    <property type="match status" value="1"/>
</dbReference>
<sequence>MFIPMQFKDILYDIENRDFDTDYLRLLKNSIKNIYKSEIVKNSFINIKNFEIEYNTIIIIQVYIKNEDIIGLNNFIHSNSYNDKFTLIPYNLLLNVIDSNLSPNIINYIIKLFNYNLNHSYDSTILPIYLAVKNNNFTIANTLLDCGADINHLNDYGGNILSFLLVEFLNKENLNYIIDKGIDINYNLYHNNIKSLLSFSNNSDKEYEISNFFNPTKLNDGVTVTCFDYILYEASKSHKDERLNLLEEIIKCKSFKIEKINKKSIELILKNKFNSIMELLIQYKPTFINCGLFELTLKEACESDDFYFLNFLIEVINKYKLFKFSDYKITLSTIINMIISYSFSHKSYLLLNSLRGWTDDRIINVIIDDFTIIYEEYNLFDIDPLHKACTNKDYVLIDYLLKLNYNVNIKNVKGETPLMVSLKNERYDVVKLLLNNAKNINVNIEDKNNETPIIYMINNKQSINCEIFKELIFHGADLSLKYKNNIPLVVAIMKKNVEYIKILLEQPSFSFNQLYNGKTIMSWLIDYIIDDEKIYDFLFEKKAYIDFEYVNNMPRSKASLIEKNLGLIKSISKFGFYTNQFGGSRIVHIKTPVIFFLNITKNNIALKIIDNNMSLIEEKDEEGMTPIFHTIRGSNQKLFNILLNKYHADINVKNKNGKTPLSYTISLTKTKCDNNRKKILSILKEKGTVNLSTQQNVKINENKKLDLNNNLKYDNENKKLNNLKKKKSLKQIKEEQLIQEKPTYINEAIHNKVNINSYLDSGTMIDPTQNNTDSLLIKVDDDDDDKDGNVILDKKDFYEYINRYNNDDDDDDSVDSFELNLEDDIYKNEFISNNILSLSNSDENIYDDETSSKISVKNSVPEKNNNITTSIDHDNNILIQNQSNNEENNKENIEIPSQHCIEESTETPLQVDKIKDIEHYPELHISCLCEQIDFIRLFINDYLFDINETCQDGSTPIFISIKFGKIKSIKELLSHHPDLTIPDNNGETPISYLLKHPSPINDKILEIILPEVNINILYPQFSSDDEKEIFYLIKQNNIKGIQLISKCKDFNIEEVDKNGNTPLLFAIKQSSININLIETLLFCGANVNHIDKNGKISLFYAIEACNPELVKLLIEYNVDINFVLSNGLNPLKLAIKMNNVPIAKAILEKKKKLIVK</sequence>
<feature type="repeat" description="ANK" evidence="3">
    <location>
        <begin position="413"/>
        <end position="445"/>
    </location>
</feature>
<dbReference type="SUPFAM" id="SSF48403">
    <property type="entry name" value="Ankyrin repeat"/>
    <property type="match status" value="3"/>
</dbReference>
<proteinExistence type="predicted"/>
<keyword evidence="4" id="KW-0175">Coiled coil</keyword>